<protein>
    <submittedName>
        <fullName evidence="2">Uncharacterized protein</fullName>
    </submittedName>
</protein>
<feature type="non-terminal residue" evidence="2">
    <location>
        <position position="186"/>
    </location>
</feature>
<proteinExistence type="predicted"/>
<evidence type="ECO:0000256" key="1">
    <source>
        <dbReference type="SAM" id="MobiDB-lite"/>
    </source>
</evidence>
<gene>
    <name evidence="2" type="ORF">AFUS01_LOCUS34371</name>
</gene>
<name>A0A8J2PQV8_9HEXA</name>
<keyword evidence="3" id="KW-1185">Reference proteome</keyword>
<sequence length="186" mass="20748">MSPVYSIHTAPVTSSLYNHNLRRSSHTLTHSQPSAADRHYELSAAQCFASDSSLSISEHFGWLLNNPPSENRRNIQSTEQANLVLSDSIRTDERSYLPTLPNNHIRKILGPPTDQPDGSTRIPKVGPPSKQAFWKHIGTANGTFTKPAHWKHTDTASGTFNEPSHWKHTDTTSGTVTQPTHWIHID</sequence>
<reference evidence="2" key="1">
    <citation type="submission" date="2021-06" db="EMBL/GenBank/DDBJ databases">
        <authorList>
            <person name="Hodson N. C."/>
            <person name="Mongue J. A."/>
            <person name="Jaron S. K."/>
        </authorList>
    </citation>
    <scope>NUCLEOTIDE SEQUENCE</scope>
</reference>
<evidence type="ECO:0000313" key="3">
    <source>
        <dbReference type="Proteomes" id="UP000708208"/>
    </source>
</evidence>
<organism evidence="2 3">
    <name type="scientific">Allacma fusca</name>
    <dbReference type="NCBI Taxonomy" id="39272"/>
    <lineage>
        <taxon>Eukaryota</taxon>
        <taxon>Metazoa</taxon>
        <taxon>Ecdysozoa</taxon>
        <taxon>Arthropoda</taxon>
        <taxon>Hexapoda</taxon>
        <taxon>Collembola</taxon>
        <taxon>Symphypleona</taxon>
        <taxon>Sminthuridae</taxon>
        <taxon>Allacma</taxon>
    </lineage>
</organism>
<dbReference type="EMBL" id="CAJVCH010531983">
    <property type="protein sequence ID" value="CAG7824201.1"/>
    <property type="molecule type" value="Genomic_DNA"/>
</dbReference>
<dbReference type="Proteomes" id="UP000708208">
    <property type="component" value="Unassembled WGS sequence"/>
</dbReference>
<feature type="region of interest" description="Disordered" evidence="1">
    <location>
        <begin position="154"/>
        <end position="179"/>
    </location>
</feature>
<accession>A0A8J2PQV8</accession>
<comment type="caution">
    <text evidence="2">The sequence shown here is derived from an EMBL/GenBank/DDBJ whole genome shotgun (WGS) entry which is preliminary data.</text>
</comment>
<dbReference type="AlphaFoldDB" id="A0A8J2PQV8"/>
<evidence type="ECO:0000313" key="2">
    <source>
        <dbReference type="EMBL" id="CAG7824201.1"/>
    </source>
</evidence>